<dbReference type="PANTHER" id="PTHR46609:SF8">
    <property type="entry name" value="YQAJ VIRAL RECOMBINASE DOMAIN-CONTAINING PROTEIN"/>
    <property type="match status" value="1"/>
</dbReference>
<comment type="caution">
    <text evidence="2">The sequence shown here is derived from an EMBL/GenBank/DDBJ whole genome shotgun (WGS) entry which is preliminary data.</text>
</comment>
<evidence type="ECO:0000313" key="3">
    <source>
        <dbReference type="Proteomes" id="UP000327044"/>
    </source>
</evidence>
<dbReference type="InterPro" id="IPR011335">
    <property type="entry name" value="Restrct_endonuc-II-like"/>
</dbReference>
<proteinExistence type="predicted"/>
<organism evidence="2 3">
    <name type="scientific">Photinus pyralis</name>
    <name type="common">Common eastern firefly</name>
    <name type="synonym">Lampyris pyralis</name>
    <dbReference type="NCBI Taxonomy" id="7054"/>
    <lineage>
        <taxon>Eukaryota</taxon>
        <taxon>Metazoa</taxon>
        <taxon>Ecdysozoa</taxon>
        <taxon>Arthropoda</taxon>
        <taxon>Hexapoda</taxon>
        <taxon>Insecta</taxon>
        <taxon>Pterygota</taxon>
        <taxon>Neoptera</taxon>
        <taxon>Endopterygota</taxon>
        <taxon>Coleoptera</taxon>
        <taxon>Polyphaga</taxon>
        <taxon>Elateriformia</taxon>
        <taxon>Elateroidea</taxon>
        <taxon>Lampyridae</taxon>
        <taxon>Lampyrinae</taxon>
        <taxon>Photinus</taxon>
    </lineage>
</organism>
<name>A0A5N4B6Y8_PHOPY</name>
<gene>
    <name evidence="2" type="ORF">PPYR_02294</name>
</gene>
<keyword evidence="3" id="KW-1185">Reference proteome</keyword>
<protein>
    <recommendedName>
        <fullName evidence="1">YqaJ viral recombinase domain-containing protein</fullName>
    </recommendedName>
</protein>
<evidence type="ECO:0000259" key="1">
    <source>
        <dbReference type="Pfam" id="PF09588"/>
    </source>
</evidence>
<dbReference type="InterPro" id="IPR011604">
    <property type="entry name" value="PDDEXK-like_dom_sf"/>
</dbReference>
<dbReference type="EMBL" id="VVIM01000001">
    <property type="protein sequence ID" value="KAB0805324.1"/>
    <property type="molecule type" value="Genomic_DNA"/>
</dbReference>
<sequence>MDRGRFPPSLFKTLTGSYNLDGVKQIQWGRYNEKKAIEKFQEQYNVTVTPTGIWFSKEGVIGASPDGLIGENELIEIKCPFRYKDSNFKTVLSVENGYILKYVDNDFFIIPLRKYCLFMYPKRTESRVFPCERTGKLFPVRYE</sequence>
<dbReference type="GO" id="GO:0006281">
    <property type="term" value="P:DNA repair"/>
    <property type="evidence" value="ECO:0007669"/>
    <property type="project" value="UniProtKB-ARBA"/>
</dbReference>
<dbReference type="AlphaFoldDB" id="A0A5N4B6Y8"/>
<dbReference type="Proteomes" id="UP000327044">
    <property type="component" value="Unassembled WGS sequence"/>
</dbReference>
<dbReference type="Gene3D" id="3.90.320.10">
    <property type="match status" value="1"/>
</dbReference>
<dbReference type="InterPro" id="IPR051703">
    <property type="entry name" value="NF-kappa-B_Signaling_Reg"/>
</dbReference>
<dbReference type="PANTHER" id="PTHR46609">
    <property type="entry name" value="EXONUCLEASE, PHAGE-TYPE/RECB, C-TERMINAL DOMAIN-CONTAINING PROTEIN"/>
    <property type="match status" value="1"/>
</dbReference>
<feature type="domain" description="YqaJ viral recombinase" evidence="1">
    <location>
        <begin position="23"/>
        <end position="84"/>
    </location>
</feature>
<dbReference type="Pfam" id="PF09588">
    <property type="entry name" value="YqaJ"/>
    <property type="match status" value="1"/>
</dbReference>
<evidence type="ECO:0000313" key="2">
    <source>
        <dbReference type="EMBL" id="KAB0805324.1"/>
    </source>
</evidence>
<accession>A0A5N4B6Y8</accession>
<dbReference type="InParanoid" id="A0A5N4B6Y8"/>
<dbReference type="InterPro" id="IPR019080">
    <property type="entry name" value="YqaJ_viral_recombinase"/>
</dbReference>
<reference evidence="2 3" key="1">
    <citation type="journal article" date="2018" name="Elife">
        <title>Firefly genomes illuminate parallel origins of bioluminescence in beetles.</title>
        <authorList>
            <person name="Fallon T.R."/>
            <person name="Lower S.E."/>
            <person name="Chang C.H."/>
            <person name="Bessho-Uehara M."/>
            <person name="Martin G.J."/>
            <person name="Bewick A.J."/>
            <person name="Behringer M."/>
            <person name="Debat H.J."/>
            <person name="Wong I."/>
            <person name="Day J.C."/>
            <person name="Suvorov A."/>
            <person name="Silva C.J."/>
            <person name="Stanger-Hall K.F."/>
            <person name="Hall D.W."/>
            <person name="Schmitz R.J."/>
            <person name="Nelson D.R."/>
            <person name="Lewis S.M."/>
            <person name="Shigenobu S."/>
            <person name="Bybee S.M."/>
            <person name="Larracuente A.M."/>
            <person name="Oba Y."/>
            <person name="Weng J.K."/>
        </authorList>
    </citation>
    <scope>NUCLEOTIDE SEQUENCE [LARGE SCALE GENOMIC DNA]</scope>
    <source>
        <strain evidence="2">1611_PpyrPB1</strain>
        <tissue evidence="2">Whole body</tissue>
    </source>
</reference>
<dbReference type="SUPFAM" id="SSF52980">
    <property type="entry name" value="Restriction endonuclease-like"/>
    <property type="match status" value="1"/>
</dbReference>